<dbReference type="EMBL" id="JARKIE010000006">
    <property type="protein sequence ID" value="KAJ7706979.1"/>
    <property type="molecule type" value="Genomic_DNA"/>
</dbReference>
<dbReference type="GO" id="GO:0005829">
    <property type="term" value="C:cytosol"/>
    <property type="evidence" value="ECO:0007669"/>
    <property type="project" value="TreeGrafter"/>
</dbReference>
<sequence length="233" mass="25573">MPLARIYVVRHGETRENRESVIQGQLDTELNEAGVEQARRVADALRSVSFDAAYSSDLVRALKTAQIILEHREDIEIRKEEALRERFMGDLQGKKPEGGLKYAAAQDATVEPAEAIVARAVGWWTKAILQRTLALPPRDTPYNVLVTSHGGWIGALARTLVGSGKARCAEGVVIVSCRNTSVAIVEMESNGVSTIVQYGDVKHLAELDEKREVGMVQRNVDEVVVEVPQASKC</sequence>
<evidence type="ECO:0000313" key="5">
    <source>
        <dbReference type="Proteomes" id="UP001221757"/>
    </source>
</evidence>
<dbReference type="GO" id="GO:0043456">
    <property type="term" value="P:regulation of pentose-phosphate shunt"/>
    <property type="evidence" value="ECO:0007669"/>
    <property type="project" value="TreeGrafter"/>
</dbReference>
<feature type="binding site" evidence="3">
    <location>
        <position position="95"/>
    </location>
    <ligand>
        <name>substrate</name>
    </ligand>
</feature>
<dbReference type="PANTHER" id="PTHR46517:SF1">
    <property type="entry name" value="FRUCTOSE-2,6-BISPHOSPHATASE TIGAR"/>
    <property type="match status" value="1"/>
</dbReference>
<evidence type="ECO:0000256" key="2">
    <source>
        <dbReference type="PIRSR" id="PIRSR613078-1"/>
    </source>
</evidence>
<dbReference type="Gene3D" id="3.40.50.1240">
    <property type="entry name" value="Phosphoglycerate mutase-like"/>
    <property type="match status" value="1"/>
</dbReference>
<dbReference type="InterPro" id="IPR013078">
    <property type="entry name" value="His_Pase_superF_clade-1"/>
</dbReference>
<comment type="caution">
    <text evidence="4">The sequence shown here is derived from an EMBL/GenBank/DDBJ whole genome shotgun (WGS) entry which is preliminary data.</text>
</comment>
<dbReference type="Pfam" id="PF00300">
    <property type="entry name" value="His_Phos_1"/>
    <property type="match status" value="1"/>
</dbReference>
<feature type="active site" description="Tele-phosphohistidine intermediate" evidence="2">
    <location>
        <position position="11"/>
    </location>
</feature>
<feature type="active site" description="Proton donor/acceptor" evidence="2">
    <location>
        <position position="85"/>
    </location>
</feature>
<feature type="binding site" evidence="3">
    <location>
        <position position="60"/>
    </location>
    <ligand>
        <name>substrate</name>
    </ligand>
</feature>
<dbReference type="InterPro" id="IPR001345">
    <property type="entry name" value="PG/BPGM_mutase_AS"/>
</dbReference>
<gene>
    <name evidence="4" type="ORF">B0H17DRAFT_573878</name>
</gene>
<dbReference type="AlphaFoldDB" id="A0AAD7M9J6"/>
<dbReference type="GO" id="GO:0045820">
    <property type="term" value="P:negative regulation of glycolytic process"/>
    <property type="evidence" value="ECO:0007669"/>
    <property type="project" value="TreeGrafter"/>
</dbReference>
<organism evidence="4 5">
    <name type="scientific">Mycena rosella</name>
    <name type="common">Pink bonnet</name>
    <name type="synonym">Agaricus rosellus</name>
    <dbReference type="NCBI Taxonomy" id="1033263"/>
    <lineage>
        <taxon>Eukaryota</taxon>
        <taxon>Fungi</taxon>
        <taxon>Dikarya</taxon>
        <taxon>Basidiomycota</taxon>
        <taxon>Agaricomycotina</taxon>
        <taxon>Agaricomycetes</taxon>
        <taxon>Agaricomycetidae</taxon>
        <taxon>Agaricales</taxon>
        <taxon>Marasmiineae</taxon>
        <taxon>Mycenaceae</taxon>
        <taxon>Mycena</taxon>
    </lineage>
</organism>
<dbReference type="PANTHER" id="PTHR46517">
    <property type="entry name" value="FRUCTOSE-2,6-BISPHOSPHATASE TIGAR"/>
    <property type="match status" value="1"/>
</dbReference>
<dbReference type="Proteomes" id="UP001221757">
    <property type="component" value="Unassembled WGS sequence"/>
</dbReference>
<dbReference type="SMART" id="SM00855">
    <property type="entry name" value="PGAM"/>
    <property type="match status" value="1"/>
</dbReference>
<evidence type="ECO:0000256" key="3">
    <source>
        <dbReference type="PIRSR" id="PIRSR613078-2"/>
    </source>
</evidence>
<feature type="binding site" evidence="3">
    <location>
        <begin position="10"/>
        <end position="17"/>
    </location>
    <ligand>
        <name>substrate</name>
    </ligand>
</feature>
<proteinExistence type="predicted"/>
<dbReference type="SUPFAM" id="SSF53254">
    <property type="entry name" value="Phosphoglycerate mutase-like"/>
    <property type="match status" value="1"/>
</dbReference>
<keyword evidence="1" id="KW-0378">Hydrolase</keyword>
<evidence type="ECO:0000313" key="4">
    <source>
        <dbReference type="EMBL" id="KAJ7706979.1"/>
    </source>
</evidence>
<keyword evidence="5" id="KW-1185">Reference proteome</keyword>
<dbReference type="CDD" id="cd07067">
    <property type="entry name" value="HP_PGM_like"/>
    <property type="match status" value="1"/>
</dbReference>
<reference evidence="4" key="1">
    <citation type="submission" date="2023-03" db="EMBL/GenBank/DDBJ databases">
        <title>Massive genome expansion in bonnet fungi (Mycena s.s.) driven by repeated elements and novel gene families across ecological guilds.</title>
        <authorList>
            <consortium name="Lawrence Berkeley National Laboratory"/>
            <person name="Harder C.B."/>
            <person name="Miyauchi S."/>
            <person name="Viragh M."/>
            <person name="Kuo A."/>
            <person name="Thoen E."/>
            <person name="Andreopoulos B."/>
            <person name="Lu D."/>
            <person name="Skrede I."/>
            <person name="Drula E."/>
            <person name="Henrissat B."/>
            <person name="Morin E."/>
            <person name="Kohler A."/>
            <person name="Barry K."/>
            <person name="LaButti K."/>
            <person name="Morin E."/>
            <person name="Salamov A."/>
            <person name="Lipzen A."/>
            <person name="Mereny Z."/>
            <person name="Hegedus B."/>
            <person name="Baldrian P."/>
            <person name="Stursova M."/>
            <person name="Weitz H."/>
            <person name="Taylor A."/>
            <person name="Grigoriev I.V."/>
            <person name="Nagy L.G."/>
            <person name="Martin F."/>
            <person name="Kauserud H."/>
        </authorList>
    </citation>
    <scope>NUCLEOTIDE SEQUENCE</scope>
    <source>
        <strain evidence="4">CBHHK067</strain>
    </source>
</reference>
<dbReference type="PROSITE" id="PS00175">
    <property type="entry name" value="PG_MUTASE"/>
    <property type="match status" value="1"/>
</dbReference>
<evidence type="ECO:0000256" key="1">
    <source>
        <dbReference type="ARBA" id="ARBA00022801"/>
    </source>
</evidence>
<dbReference type="GO" id="GO:0004331">
    <property type="term" value="F:fructose-2,6-bisphosphate 2-phosphatase activity"/>
    <property type="evidence" value="ECO:0007669"/>
    <property type="project" value="TreeGrafter"/>
</dbReference>
<dbReference type="InterPro" id="IPR029033">
    <property type="entry name" value="His_PPase_superfam"/>
</dbReference>
<dbReference type="InterPro" id="IPR051695">
    <property type="entry name" value="Phosphoglycerate_Mutase"/>
</dbReference>
<accession>A0AAD7M9J6</accession>
<name>A0AAD7M9J6_MYCRO</name>
<protein>
    <submittedName>
        <fullName evidence="4">Histidine phosphatase superfamily</fullName>
    </submittedName>
</protein>